<dbReference type="EMBL" id="JAACNH010000008">
    <property type="protein sequence ID" value="KAG8433768.1"/>
    <property type="molecule type" value="Genomic_DNA"/>
</dbReference>
<reference evidence="4" key="1">
    <citation type="thesis" date="2020" institute="ProQuest LLC" country="789 East Eisenhower Parkway, Ann Arbor, MI, USA">
        <title>Comparative Genomics and Chromosome Evolution.</title>
        <authorList>
            <person name="Mudd A.B."/>
        </authorList>
    </citation>
    <scope>NUCLEOTIDE SEQUENCE</scope>
    <source>
        <strain evidence="4">Female2</strain>
        <tissue evidence="4">Blood</tissue>
    </source>
</reference>
<feature type="domain" description="Anti-proliferative protein" evidence="3">
    <location>
        <begin position="42"/>
        <end position="62"/>
    </location>
</feature>
<feature type="compositionally biased region" description="Basic residues" evidence="2">
    <location>
        <begin position="227"/>
        <end position="236"/>
    </location>
</feature>
<dbReference type="InterPro" id="IPR033332">
    <property type="entry name" value="BTG"/>
</dbReference>
<dbReference type="Pfam" id="PF07742">
    <property type="entry name" value="BTG"/>
    <property type="match status" value="1"/>
</dbReference>
<dbReference type="PROSITE" id="PS00960">
    <property type="entry name" value="BTG_1"/>
    <property type="match status" value="1"/>
</dbReference>
<evidence type="ECO:0000256" key="2">
    <source>
        <dbReference type="SAM" id="MobiDB-lite"/>
    </source>
</evidence>
<feature type="region of interest" description="Disordered" evidence="2">
    <location>
        <begin position="121"/>
        <end position="170"/>
    </location>
</feature>
<dbReference type="OrthoDB" id="19928at2759"/>
<accession>A0A8T2ILP9</accession>
<evidence type="ECO:0000313" key="5">
    <source>
        <dbReference type="Proteomes" id="UP000812440"/>
    </source>
</evidence>
<name>A0A8T2ILP9_9PIPI</name>
<comment type="caution">
    <text evidence="4">The sequence shown here is derived from an EMBL/GenBank/DDBJ whole genome shotgun (WGS) entry which is preliminary data.</text>
</comment>
<dbReference type="PANTHER" id="PTHR22978">
    <property type="entry name" value="B-CELL TRANSLOCATION GENE"/>
    <property type="match status" value="1"/>
</dbReference>
<comment type="similarity">
    <text evidence="1">Belongs to the BTG family.</text>
</comment>
<keyword evidence="5" id="KW-1185">Reference proteome</keyword>
<dbReference type="FunFam" id="3.90.640.90:FF:000002">
    <property type="entry name" value="BTG anti-proliferation factor 4"/>
    <property type="match status" value="1"/>
</dbReference>
<dbReference type="SMART" id="SM00099">
    <property type="entry name" value="btg1"/>
    <property type="match status" value="1"/>
</dbReference>
<dbReference type="AlphaFoldDB" id="A0A8T2ILP9"/>
<dbReference type="PANTHER" id="PTHR22978:SF45">
    <property type="entry name" value="B-CELL TRANSLOCATION GENE 5"/>
    <property type="match status" value="1"/>
</dbReference>
<sequence length="244" mass="27727">MHEEVKLGASYVVRLLNRHQKLDCDQVERFTQALTTILCDKYEGHWYPESPQKGQAYRCIRIEQSHSMDDCVLRACVQSGLRCSQLALPKTMYLWIDPQEVSCRLGESCRPFIVKAPEDKKVSKMETMDKSDQETSDYHSDGSDRVGTPSESSSEDEESGKNKSAQSTHLDPSKKIGAQYFYSPSPASTLLYRYPTSTVGFLPAFQPMALYYLLPKPPKFYSNSKSRGTHQKRKSTRTSPQSKC</sequence>
<dbReference type="Proteomes" id="UP000812440">
    <property type="component" value="Chromosome 7"/>
</dbReference>
<dbReference type="PRINTS" id="PR00310">
    <property type="entry name" value="ANTIPRLFBTG1"/>
</dbReference>
<dbReference type="SUPFAM" id="SSF160696">
    <property type="entry name" value="BTG domain-like"/>
    <property type="match status" value="1"/>
</dbReference>
<dbReference type="EMBL" id="JAACNH010000008">
    <property type="protein sequence ID" value="KAG8433769.1"/>
    <property type="molecule type" value="Genomic_DNA"/>
</dbReference>
<dbReference type="GO" id="GO:0005737">
    <property type="term" value="C:cytoplasm"/>
    <property type="evidence" value="ECO:0007669"/>
    <property type="project" value="TreeGrafter"/>
</dbReference>
<protein>
    <recommendedName>
        <fullName evidence="3">Anti-proliferative protein domain-containing protein</fullName>
    </recommendedName>
</protein>
<organism evidence="4 5">
    <name type="scientific">Hymenochirus boettgeri</name>
    <name type="common">Congo dwarf clawed frog</name>
    <dbReference type="NCBI Taxonomy" id="247094"/>
    <lineage>
        <taxon>Eukaryota</taxon>
        <taxon>Metazoa</taxon>
        <taxon>Chordata</taxon>
        <taxon>Craniata</taxon>
        <taxon>Vertebrata</taxon>
        <taxon>Euteleostomi</taxon>
        <taxon>Amphibia</taxon>
        <taxon>Batrachia</taxon>
        <taxon>Anura</taxon>
        <taxon>Pipoidea</taxon>
        <taxon>Pipidae</taxon>
        <taxon>Pipinae</taxon>
        <taxon>Hymenochirus</taxon>
    </lineage>
</organism>
<feature type="compositionally biased region" description="Basic and acidic residues" evidence="2">
    <location>
        <begin position="121"/>
        <end position="144"/>
    </location>
</feature>
<feature type="region of interest" description="Disordered" evidence="2">
    <location>
        <begin position="221"/>
        <end position="244"/>
    </location>
</feature>
<dbReference type="InterPro" id="IPR002087">
    <property type="entry name" value="Anti_prolifrtn"/>
</dbReference>
<proteinExistence type="inferred from homology"/>
<gene>
    <name evidence="4" type="ORF">GDO86_012218</name>
</gene>
<dbReference type="Gene3D" id="3.90.640.90">
    <property type="entry name" value="Anti-proliferative protein, N-terminal domain"/>
    <property type="match status" value="1"/>
</dbReference>
<dbReference type="InterPro" id="IPR036054">
    <property type="entry name" value="BTG-like_sf"/>
</dbReference>
<evidence type="ECO:0000259" key="3">
    <source>
        <dbReference type="PROSITE" id="PS00960"/>
    </source>
</evidence>
<dbReference type="GO" id="GO:0005634">
    <property type="term" value="C:nucleus"/>
    <property type="evidence" value="ECO:0007669"/>
    <property type="project" value="TreeGrafter"/>
</dbReference>
<evidence type="ECO:0000313" key="4">
    <source>
        <dbReference type="EMBL" id="KAG8433769.1"/>
    </source>
</evidence>
<evidence type="ECO:0000256" key="1">
    <source>
        <dbReference type="ARBA" id="ARBA00007989"/>
    </source>
</evidence>